<accession>A0A0A0ETW6</accession>
<dbReference type="Pfam" id="PF14355">
    <property type="entry name" value="Abi_C"/>
    <property type="match status" value="1"/>
</dbReference>
<evidence type="ECO:0000313" key="3">
    <source>
        <dbReference type="Proteomes" id="UP000029998"/>
    </source>
</evidence>
<proteinExistence type="predicted"/>
<protein>
    <recommendedName>
        <fullName evidence="1">Abortive infection protein-like C-terminal domain-containing protein</fullName>
    </recommendedName>
</protein>
<reference evidence="2 3" key="1">
    <citation type="submission" date="2013-08" db="EMBL/GenBank/DDBJ databases">
        <title>Genome sequencing of Lysobacter.</title>
        <authorList>
            <person name="Zhang S."/>
            <person name="Wang G."/>
        </authorList>
    </citation>
    <scope>NUCLEOTIDE SEQUENCE [LARGE SCALE GENOMIC DNA]</scope>
    <source>
        <strain evidence="2 3">GH1-9</strain>
    </source>
</reference>
<evidence type="ECO:0000313" key="2">
    <source>
        <dbReference type="EMBL" id="KGM53573.1"/>
    </source>
</evidence>
<feature type="domain" description="Abortive infection protein-like C-terminal" evidence="1">
    <location>
        <begin position="185"/>
        <end position="260"/>
    </location>
</feature>
<organism evidence="2 3">
    <name type="scientific">Lysobacter daejeonensis GH1-9</name>
    <dbReference type="NCBI Taxonomy" id="1385517"/>
    <lineage>
        <taxon>Bacteria</taxon>
        <taxon>Pseudomonadati</taxon>
        <taxon>Pseudomonadota</taxon>
        <taxon>Gammaproteobacteria</taxon>
        <taxon>Lysobacterales</taxon>
        <taxon>Lysobacteraceae</taxon>
        <taxon>Aerolutibacter</taxon>
    </lineage>
</organism>
<dbReference type="AlphaFoldDB" id="A0A0A0ETW6"/>
<dbReference type="InterPro" id="IPR026001">
    <property type="entry name" value="Abi-like_C"/>
</dbReference>
<dbReference type="Proteomes" id="UP000029998">
    <property type="component" value="Unassembled WGS sequence"/>
</dbReference>
<name>A0A0A0ETW6_9GAMM</name>
<gene>
    <name evidence="2" type="ORF">N800_03885</name>
</gene>
<dbReference type="eggNOG" id="ENOG502Z95D">
    <property type="taxonomic scope" value="Bacteria"/>
</dbReference>
<dbReference type="RefSeq" id="WP_036139065.1">
    <property type="nucleotide sequence ID" value="NZ_AVPU01000025.1"/>
</dbReference>
<keyword evidence="3" id="KW-1185">Reference proteome</keyword>
<dbReference type="STRING" id="1385517.N800_03885"/>
<comment type="caution">
    <text evidence="2">The sequence shown here is derived from an EMBL/GenBank/DDBJ whole genome shotgun (WGS) entry which is preliminary data.</text>
</comment>
<dbReference type="EMBL" id="AVPU01000025">
    <property type="protein sequence ID" value="KGM53573.1"/>
    <property type="molecule type" value="Genomic_DNA"/>
</dbReference>
<dbReference type="OrthoDB" id="2678579at2"/>
<sequence>MRQLIPAAVLALTAELSSERETHATLDSLFTYAGAPGDPPEGSKHAKALAWLRRANGDSANPLNVLGRILEGYMEQVLDPNDRWDKEKIAQRDKLARALADSNLQYVKGGRVVGAMGTPTRTLSEFIREGDLESIDQEFQRAVQNAATSPREAVSAASNILESVCKVVIAEEGLPMPSKQDLQSVWGVVRKHLGIDPSKVEEQDLQQILTGLIAVVHGIGSLRTHASSAHGAGKAPYRLEPRHARLAIHAAHTLALFVLESWRKRGNG</sequence>
<evidence type="ECO:0000259" key="1">
    <source>
        <dbReference type="Pfam" id="PF14355"/>
    </source>
</evidence>